<dbReference type="InterPro" id="IPR046348">
    <property type="entry name" value="SIS_dom_sf"/>
</dbReference>
<organism evidence="7 8">
    <name type="scientific">Anaeromonas frigoriresistens</name>
    <dbReference type="NCBI Taxonomy" id="2683708"/>
    <lineage>
        <taxon>Bacteria</taxon>
        <taxon>Bacillati</taxon>
        <taxon>Bacillota</taxon>
        <taxon>Tissierellia</taxon>
        <taxon>Tissierellales</taxon>
        <taxon>Thermohalobacteraceae</taxon>
        <taxon>Anaeromonas</taxon>
    </lineage>
</organism>
<protein>
    <submittedName>
        <fullName evidence="7">MurR/RpiR family transcriptional regulator</fullName>
    </submittedName>
</protein>
<accession>A0A942ZAN3</accession>
<dbReference type="InterPro" id="IPR009057">
    <property type="entry name" value="Homeodomain-like_sf"/>
</dbReference>
<keyword evidence="4" id="KW-0472">Membrane</keyword>
<dbReference type="RefSeq" id="WP_203367850.1">
    <property type="nucleotide sequence ID" value="NZ_WSFT01000053.1"/>
</dbReference>
<dbReference type="GO" id="GO:0003677">
    <property type="term" value="F:DNA binding"/>
    <property type="evidence" value="ECO:0007669"/>
    <property type="project" value="UniProtKB-KW"/>
</dbReference>
<keyword evidence="1" id="KW-0805">Transcription regulation</keyword>
<dbReference type="InterPro" id="IPR001347">
    <property type="entry name" value="SIS_dom"/>
</dbReference>
<dbReference type="InterPro" id="IPR036388">
    <property type="entry name" value="WH-like_DNA-bd_sf"/>
</dbReference>
<evidence type="ECO:0000256" key="1">
    <source>
        <dbReference type="ARBA" id="ARBA00023015"/>
    </source>
</evidence>
<dbReference type="SUPFAM" id="SSF46689">
    <property type="entry name" value="Homeodomain-like"/>
    <property type="match status" value="1"/>
</dbReference>
<evidence type="ECO:0000256" key="2">
    <source>
        <dbReference type="ARBA" id="ARBA00023125"/>
    </source>
</evidence>
<dbReference type="InterPro" id="IPR047640">
    <property type="entry name" value="RpiR-like"/>
</dbReference>
<dbReference type="Pfam" id="PF01380">
    <property type="entry name" value="SIS"/>
    <property type="match status" value="1"/>
</dbReference>
<evidence type="ECO:0000256" key="4">
    <source>
        <dbReference type="SAM" id="Phobius"/>
    </source>
</evidence>
<dbReference type="PANTHER" id="PTHR30514">
    <property type="entry name" value="GLUCOKINASE"/>
    <property type="match status" value="1"/>
</dbReference>
<dbReference type="PANTHER" id="PTHR30514:SF18">
    <property type="entry name" value="RPIR-FAMILY TRANSCRIPTIONAL REGULATOR"/>
    <property type="match status" value="1"/>
</dbReference>
<dbReference type="GO" id="GO:0097367">
    <property type="term" value="F:carbohydrate derivative binding"/>
    <property type="evidence" value="ECO:0007669"/>
    <property type="project" value="InterPro"/>
</dbReference>
<dbReference type="Gene3D" id="1.10.10.10">
    <property type="entry name" value="Winged helix-like DNA-binding domain superfamily/Winged helix DNA-binding domain"/>
    <property type="match status" value="1"/>
</dbReference>
<sequence length="296" mass="33372">MDENKRDLIKLIQLNFSHLSKGQRLIAEYIISNYDKAAFMTASKLGEMVGVSESTVVRFANALGFSGYPELQKSLQELIKNKLTTVQRLGMEDFSDKENFIKKVVRADINNMRTTLDNLDNDTFYNVIDEISNAKRVYVLGLRSSTALAGYLGFYLSLILDNVKVVSFGMSDIFEQLLRVTKDDVVIGISYPRYSKKTLDALQYVKKQGCTIIGISDGNLSPISKISDYTLEAKSNMVSFVDSLVAPMSLINALIIALGIKNKNEVSTYFSKLESIWDEYNIYDDKNKSDIIDYDL</sequence>
<dbReference type="InterPro" id="IPR000281">
    <property type="entry name" value="HTH_RpiR"/>
</dbReference>
<dbReference type="PROSITE" id="PS51464">
    <property type="entry name" value="SIS"/>
    <property type="match status" value="1"/>
</dbReference>
<evidence type="ECO:0000313" key="8">
    <source>
        <dbReference type="Proteomes" id="UP000724672"/>
    </source>
</evidence>
<feature type="transmembrane region" description="Helical" evidence="4">
    <location>
        <begin position="237"/>
        <end position="260"/>
    </location>
</feature>
<gene>
    <name evidence="7" type="ORF">GOQ27_15825</name>
</gene>
<dbReference type="CDD" id="cd05013">
    <property type="entry name" value="SIS_RpiR"/>
    <property type="match status" value="1"/>
</dbReference>
<dbReference type="SUPFAM" id="SSF53697">
    <property type="entry name" value="SIS domain"/>
    <property type="match status" value="1"/>
</dbReference>
<dbReference type="Pfam" id="PF01418">
    <property type="entry name" value="HTH_6"/>
    <property type="match status" value="1"/>
</dbReference>
<proteinExistence type="predicted"/>
<dbReference type="Proteomes" id="UP000724672">
    <property type="component" value="Unassembled WGS sequence"/>
</dbReference>
<dbReference type="InterPro" id="IPR035472">
    <property type="entry name" value="RpiR-like_SIS"/>
</dbReference>
<evidence type="ECO:0000259" key="5">
    <source>
        <dbReference type="PROSITE" id="PS51071"/>
    </source>
</evidence>
<dbReference type="AlphaFoldDB" id="A0A942ZAN3"/>
<keyword evidence="2" id="KW-0238">DNA-binding</keyword>
<evidence type="ECO:0000259" key="6">
    <source>
        <dbReference type="PROSITE" id="PS51464"/>
    </source>
</evidence>
<feature type="domain" description="HTH rpiR-type" evidence="5">
    <location>
        <begin position="6"/>
        <end position="82"/>
    </location>
</feature>
<evidence type="ECO:0000313" key="7">
    <source>
        <dbReference type="EMBL" id="MBS4539945.1"/>
    </source>
</evidence>
<feature type="transmembrane region" description="Helical" evidence="4">
    <location>
        <begin position="137"/>
        <end position="160"/>
    </location>
</feature>
<keyword evidence="3" id="KW-0804">Transcription</keyword>
<dbReference type="GO" id="GO:1901135">
    <property type="term" value="P:carbohydrate derivative metabolic process"/>
    <property type="evidence" value="ECO:0007669"/>
    <property type="project" value="InterPro"/>
</dbReference>
<keyword evidence="4" id="KW-1133">Transmembrane helix</keyword>
<reference evidence="7" key="1">
    <citation type="submission" date="2019-12" db="EMBL/GenBank/DDBJ databases">
        <title>Clostridiaceae gen. nov. sp. nov., isolated from sediment in Xinjiang, China.</title>
        <authorList>
            <person name="Zhang R."/>
        </authorList>
    </citation>
    <scope>NUCLEOTIDE SEQUENCE</scope>
    <source>
        <strain evidence="7">D2Q-11</strain>
    </source>
</reference>
<dbReference type="EMBL" id="WSFT01000053">
    <property type="protein sequence ID" value="MBS4539945.1"/>
    <property type="molecule type" value="Genomic_DNA"/>
</dbReference>
<evidence type="ECO:0000256" key="3">
    <source>
        <dbReference type="ARBA" id="ARBA00023163"/>
    </source>
</evidence>
<dbReference type="GO" id="GO:0003700">
    <property type="term" value="F:DNA-binding transcription factor activity"/>
    <property type="evidence" value="ECO:0007669"/>
    <property type="project" value="InterPro"/>
</dbReference>
<feature type="domain" description="SIS" evidence="6">
    <location>
        <begin position="127"/>
        <end position="265"/>
    </location>
</feature>
<comment type="caution">
    <text evidence="7">The sequence shown here is derived from an EMBL/GenBank/DDBJ whole genome shotgun (WGS) entry which is preliminary data.</text>
</comment>
<dbReference type="PROSITE" id="PS51071">
    <property type="entry name" value="HTH_RPIR"/>
    <property type="match status" value="1"/>
</dbReference>
<keyword evidence="4" id="KW-0812">Transmembrane</keyword>
<dbReference type="Gene3D" id="3.40.50.10490">
    <property type="entry name" value="Glucose-6-phosphate isomerase like protein, domain 1"/>
    <property type="match status" value="1"/>
</dbReference>
<name>A0A942ZAN3_9FIRM</name>
<keyword evidence="8" id="KW-1185">Reference proteome</keyword>